<dbReference type="Pfam" id="PF03732">
    <property type="entry name" value="Retrotrans_gag"/>
    <property type="match status" value="1"/>
</dbReference>
<feature type="region of interest" description="Disordered" evidence="2">
    <location>
        <begin position="410"/>
        <end position="445"/>
    </location>
</feature>
<dbReference type="GO" id="GO:0008270">
    <property type="term" value="F:zinc ion binding"/>
    <property type="evidence" value="ECO:0007669"/>
    <property type="project" value="UniProtKB-KW"/>
</dbReference>
<dbReference type="AlphaFoldDB" id="A0A2U1PGA1"/>
<sequence length="833" mass="94539">MWSHLASSSNVIVLTVQEHSLNLFLRIVKKHLRDPTTRYPLGMKKGGSFHQVSDYEKCSSSIYFRIFFSTDCNVNMVDERLKDLFPVMPVEKFSAAETDATCVALLATMKQGKNGTVSQLKWVWDSGLKWCVQMVRVAAEMTSIEDNPEMNTEKRRPVNVETGGSNAERENTPEREQVSDAVKEILKGLVSGEVARALDTAMPSFVQKISDAVSQGLSGKTIGSSTVVGTCKDLENQFKYKDFAVSNPPEFHGQQDPIISYRWILDMEAAFSITKCPPEYQVRYASHLLRHRAKDWWDLNKGASSLEAVNSMGWNEFKDMFLKYFSPEAAVRKIRQDFLVMHQTTESVSEFTGKFIDRARFNPDYSGNEKRMMDHYLALLRKDIREFVSMRSYQKFQELTNAALEREQETLKDVPSFSRRRNDQEDSPAKRTRTERSSRPRVERDSDQKYDYPVCRICKKRHLGECRAGRNECFRCGQVGHFSRDCGKPARVCEICRGTGHDSRDCPRAKPAIQPDRHIKNAERRGSSDARDQGRAYMMPAEEVKNETGEGSGGFKLLASHVIHTVGPDYNDNSNVSNLLSAAYRYHLDEEDIYNISRCHQCGLYSSRLPIRMPSHEQCSRLTNMGIVAFYYGDACFADGLELNIICSCHTTIVVAGMWSHLASASNVIVLMVQEHSLNLFLRIVKKRLRDPTTRYPLGMKKGGSFHQVSDYEKGSSSIYFCIFFSTDRNVNMVDERLKDLFPVMPVEKFSAAETDATRVALLATKWVCLEDEAGQKWDSFTAQMGVGFESEMVRANGACSSSYTHTTWPELGTTCYEVPDVRPGIHCKNNPP</sequence>
<feature type="domain" description="CCHC-type" evidence="3">
    <location>
        <begin position="473"/>
        <end position="486"/>
    </location>
</feature>
<dbReference type="Proteomes" id="UP000245207">
    <property type="component" value="Unassembled WGS sequence"/>
</dbReference>
<dbReference type="Gene3D" id="3.40.220.10">
    <property type="entry name" value="Leucine Aminopeptidase, subunit E, domain 1"/>
    <property type="match status" value="1"/>
</dbReference>
<evidence type="ECO:0000256" key="2">
    <source>
        <dbReference type="SAM" id="MobiDB-lite"/>
    </source>
</evidence>
<comment type="caution">
    <text evidence="4">The sequence shown here is derived from an EMBL/GenBank/DDBJ whole genome shotgun (WGS) entry which is preliminary data.</text>
</comment>
<gene>
    <name evidence="4" type="ORF">CTI12_AA157640</name>
</gene>
<dbReference type="PROSITE" id="PS50158">
    <property type="entry name" value="ZF_CCHC"/>
    <property type="match status" value="1"/>
</dbReference>
<dbReference type="SMART" id="SM00343">
    <property type="entry name" value="ZnF_C2HC"/>
    <property type="match status" value="2"/>
</dbReference>
<reference evidence="4 5" key="1">
    <citation type="journal article" date="2018" name="Mol. Plant">
        <title>The genome of Artemisia annua provides insight into the evolution of Asteraceae family and artemisinin biosynthesis.</title>
        <authorList>
            <person name="Shen Q."/>
            <person name="Zhang L."/>
            <person name="Liao Z."/>
            <person name="Wang S."/>
            <person name="Yan T."/>
            <person name="Shi P."/>
            <person name="Liu M."/>
            <person name="Fu X."/>
            <person name="Pan Q."/>
            <person name="Wang Y."/>
            <person name="Lv Z."/>
            <person name="Lu X."/>
            <person name="Zhang F."/>
            <person name="Jiang W."/>
            <person name="Ma Y."/>
            <person name="Chen M."/>
            <person name="Hao X."/>
            <person name="Li L."/>
            <person name="Tang Y."/>
            <person name="Lv G."/>
            <person name="Zhou Y."/>
            <person name="Sun X."/>
            <person name="Brodelius P.E."/>
            <person name="Rose J.K.C."/>
            <person name="Tang K."/>
        </authorList>
    </citation>
    <scope>NUCLEOTIDE SEQUENCE [LARGE SCALE GENOMIC DNA]</scope>
    <source>
        <strain evidence="5">cv. Huhao1</strain>
        <tissue evidence="4">Leaf</tissue>
    </source>
</reference>
<keyword evidence="5" id="KW-1185">Reference proteome</keyword>
<dbReference type="SUPFAM" id="SSF57756">
    <property type="entry name" value="Retrovirus zinc finger-like domains"/>
    <property type="match status" value="1"/>
</dbReference>
<dbReference type="InterPro" id="IPR005162">
    <property type="entry name" value="Retrotrans_gag_dom"/>
</dbReference>
<keyword evidence="1" id="KW-0479">Metal-binding</keyword>
<feature type="compositionally biased region" description="Basic and acidic residues" evidence="2">
    <location>
        <begin position="515"/>
        <end position="534"/>
    </location>
</feature>
<keyword evidence="1" id="KW-0863">Zinc-finger</keyword>
<keyword evidence="1" id="KW-0862">Zinc</keyword>
<dbReference type="Gene3D" id="4.10.60.10">
    <property type="entry name" value="Zinc finger, CCHC-type"/>
    <property type="match status" value="1"/>
</dbReference>
<proteinExistence type="predicted"/>
<evidence type="ECO:0000256" key="1">
    <source>
        <dbReference type="PROSITE-ProRule" id="PRU00047"/>
    </source>
</evidence>
<dbReference type="EMBL" id="PKPP01001192">
    <property type="protein sequence ID" value="PWA84786.1"/>
    <property type="molecule type" value="Genomic_DNA"/>
</dbReference>
<feature type="region of interest" description="Disordered" evidence="2">
    <location>
        <begin position="146"/>
        <end position="178"/>
    </location>
</feature>
<evidence type="ECO:0000313" key="5">
    <source>
        <dbReference type="Proteomes" id="UP000245207"/>
    </source>
</evidence>
<dbReference type="InterPro" id="IPR043472">
    <property type="entry name" value="Macro_dom-like"/>
</dbReference>
<evidence type="ECO:0000259" key="3">
    <source>
        <dbReference type="PROSITE" id="PS50158"/>
    </source>
</evidence>
<dbReference type="OrthoDB" id="6133115at2759"/>
<evidence type="ECO:0000313" key="4">
    <source>
        <dbReference type="EMBL" id="PWA84786.1"/>
    </source>
</evidence>
<dbReference type="InterPro" id="IPR032567">
    <property type="entry name" value="RTL1-rel"/>
</dbReference>
<organism evidence="4 5">
    <name type="scientific">Artemisia annua</name>
    <name type="common">Sweet wormwood</name>
    <dbReference type="NCBI Taxonomy" id="35608"/>
    <lineage>
        <taxon>Eukaryota</taxon>
        <taxon>Viridiplantae</taxon>
        <taxon>Streptophyta</taxon>
        <taxon>Embryophyta</taxon>
        <taxon>Tracheophyta</taxon>
        <taxon>Spermatophyta</taxon>
        <taxon>Magnoliopsida</taxon>
        <taxon>eudicotyledons</taxon>
        <taxon>Gunneridae</taxon>
        <taxon>Pentapetalae</taxon>
        <taxon>asterids</taxon>
        <taxon>campanulids</taxon>
        <taxon>Asterales</taxon>
        <taxon>Asteraceae</taxon>
        <taxon>Asteroideae</taxon>
        <taxon>Anthemideae</taxon>
        <taxon>Artemisiinae</taxon>
        <taxon>Artemisia</taxon>
    </lineage>
</organism>
<accession>A0A2U1PGA1</accession>
<dbReference type="Pfam" id="PF00098">
    <property type="entry name" value="zf-CCHC"/>
    <property type="match status" value="1"/>
</dbReference>
<feature type="region of interest" description="Disordered" evidence="2">
    <location>
        <begin position="504"/>
        <end position="537"/>
    </location>
</feature>
<protein>
    <submittedName>
        <fullName evidence="4">Zinc finger, CCHC-type, Retrotransposon gag domain protein</fullName>
    </submittedName>
</protein>
<feature type="compositionally biased region" description="Basic and acidic residues" evidence="2">
    <location>
        <begin position="420"/>
        <end position="445"/>
    </location>
</feature>
<dbReference type="PANTHER" id="PTHR15503:SF42">
    <property type="entry name" value="ZINC FINGER, CCHC-TYPE, RETROTRANSPOSON GAG DOMAIN, ASPARTIC PEPTIDASE DOMAIN PROTEIN-RELATED"/>
    <property type="match status" value="1"/>
</dbReference>
<name>A0A2U1PGA1_ARTAN</name>
<dbReference type="InterPro" id="IPR036875">
    <property type="entry name" value="Znf_CCHC_sf"/>
</dbReference>
<dbReference type="GO" id="GO:0003676">
    <property type="term" value="F:nucleic acid binding"/>
    <property type="evidence" value="ECO:0007669"/>
    <property type="project" value="InterPro"/>
</dbReference>
<feature type="compositionally biased region" description="Basic and acidic residues" evidence="2">
    <location>
        <begin position="167"/>
        <end position="178"/>
    </location>
</feature>
<dbReference type="InterPro" id="IPR001878">
    <property type="entry name" value="Znf_CCHC"/>
</dbReference>
<dbReference type="PANTHER" id="PTHR15503">
    <property type="entry name" value="LDOC1 RELATED"/>
    <property type="match status" value="1"/>
</dbReference>